<evidence type="ECO:0000313" key="2">
    <source>
        <dbReference type="Proteomes" id="UP001501084"/>
    </source>
</evidence>
<evidence type="ECO:0000313" key="1">
    <source>
        <dbReference type="EMBL" id="GAA2186128.1"/>
    </source>
</evidence>
<name>A0ABN3B3G1_9MICO</name>
<comment type="caution">
    <text evidence="1">The sequence shown here is derived from an EMBL/GenBank/DDBJ whole genome shotgun (WGS) entry which is preliminary data.</text>
</comment>
<dbReference type="PANTHER" id="PTHR30283">
    <property type="entry name" value="PEROXIDE STRESS RESPONSE PROTEIN YAAA"/>
    <property type="match status" value="1"/>
</dbReference>
<sequence>MFLLLPPSETKRPGGAGAFDPARLRFADELAEFRRRVREALESLSSDEAAAAKALKLGVKNRAELAHNRRLGESGVLPAIERYTGVLYDALDVATLDPASRKWLDDHVAVQSALFGLIGAGDEIPAYRLSASSRLPELAMPLKRLWSGAHAAISWDDAPGLVLDLRSQDYAALAPLPDGIGWFVHVAQRSADGEVRALNHFNKAGKGDLVRRLASDQAAVSDMDALLSWGSSAGLELHADTDERTLTLVTRLGAPGMTASRQADAG</sequence>
<dbReference type="RefSeq" id="WP_346057287.1">
    <property type="nucleotide sequence ID" value="NZ_BAAAOP010000003.1"/>
</dbReference>
<dbReference type="InterPro" id="IPR005583">
    <property type="entry name" value="YaaA"/>
</dbReference>
<dbReference type="PANTHER" id="PTHR30283:SF4">
    <property type="entry name" value="PEROXIDE STRESS RESISTANCE PROTEIN YAAA"/>
    <property type="match status" value="1"/>
</dbReference>
<dbReference type="Pfam" id="PF03883">
    <property type="entry name" value="H2O2_YaaD"/>
    <property type="match status" value="1"/>
</dbReference>
<dbReference type="Proteomes" id="UP001501084">
    <property type="component" value="Unassembled WGS sequence"/>
</dbReference>
<dbReference type="EMBL" id="BAAAOP010000003">
    <property type="protein sequence ID" value="GAA2186128.1"/>
    <property type="molecule type" value="Genomic_DNA"/>
</dbReference>
<accession>A0ABN3B3G1</accession>
<keyword evidence="2" id="KW-1185">Reference proteome</keyword>
<gene>
    <name evidence="1" type="primary">yaaA</name>
    <name evidence="1" type="ORF">GCM10009786_05470</name>
</gene>
<protein>
    <submittedName>
        <fullName evidence="1">Peroxide stress protein YaaA</fullName>
    </submittedName>
</protein>
<organism evidence="1 2">
    <name type="scientific">Leucobacter alluvii</name>
    <dbReference type="NCBI Taxonomy" id="340321"/>
    <lineage>
        <taxon>Bacteria</taxon>
        <taxon>Bacillati</taxon>
        <taxon>Actinomycetota</taxon>
        <taxon>Actinomycetes</taxon>
        <taxon>Micrococcales</taxon>
        <taxon>Microbacteriaceae</taxon>
        <taxon>Leucobacter</taxon>
    </lineage>
</organism>
<proteinExistence type="predicted"/>
<reference evidence="1 2" key="1">
    <citation type="journal article" date="2019" name="Int. J. Syst. Evol. Microbiol.">
        <title>The Global Catalogue of Microorganisms (GCM) 10K type strain sequencing project: providing services to taxonomists for standard genome sequencing and annotation.</title>
        <authorList>
            <consortium name="The Broad Institute Genomics Platform"/>
            <consortium name="The Broad Institute Genome Sequencing Center for Infectious Disease"/>
            <person name="Wu L."/>
            <person name="Ma J."/>
        </authorList>
    </citation>
    <scope>NUCLEOTIDE SEQUENCE [LARGE SCALE GENOMIC DNA]</scope>
    <source>
        <strain evidence="1 2">JCM 14919</strain>
    </source>
</reference>